<reference evidence="1" key="1">
    <citation type="journal article" date="2019" name="Sci. Rep.">
        <title>Draft genome of Tanacetum cinerariifolium, the natural source of mosquito coil.</title>
        <authorList>
            <person name="Yamashiro T."/>
            <person name="Shiraishi A."/>
            <person name="Satake H."/>
            <person name="Nakayama K."/>
        </authorList>
    </citation>
    <scope>NUCLEOTIDE SEQUENCE</scope>
</reference>
<feature type="non-terminal residue" evidence="1">
    <location>
        <position position="1"/>
    </location>
</feature>
<protein>
    <submittedName>
        <fullName evidence="1">Uncharacterized protein</fullName>
    </submittedName>
</protein>
<dbReference type="EMBL" id="BKCJ011549722">
    <property type="protein sequence ID" value="GFD41297.1"/>
    <property type="molecule type" value="Genomic_DNA"/>
</dbReference>
<proteinExistence type="predicted"/>
<comment type="caution">
    <text evidence="1">The sequence shown here is derived from an EMBL/GenBank/DDBJ whole genome shotgun (WGS) entry which is preliminary data.</text>
</comment>
<evidence type="ECO:0000313" key="1">
    <source>
        <dbReference type="EMBL" id="GFD41297.1"/>
    </source>
</evidence>
<accession>A0A699W201</accession>
<gene>
    <name evidence="1" type="ORF">Tci_913266</name>
</gene>
<name>A0A699W201_TANCI</name>
<dbReference type="AlphaFoldDB" id="A0A699W201"/>
<sequence length="63" mass="6973">RSGKHRNNKRGLAHEVVTGWKLVLKVDRLCCSVGDPSSICCCDVVLGDLFTKLIKEMSLMKIA</sequence>
<organism evidence="1">
    <name type="scientific">Tanacetum cinerariifolium</name>
    <name type="common">Dalmatian daisy</name>
    <name type="synonym">Chrysanthemum cinerariifolium</name>
    <dbReference type="NCBI Taxonomy" id="118510"/>
    <lineage>
        <taxon>Eukaryota</taxon>
        <taxon>Viridiplantae</taxon>
        <taxon>Streptophyta</taxon>
        <taxon>Embryophyta</taxon>
        <taxon>Tracheophyta</taxon>
        <taxon>Spermatophyta</taxon>
        <taxon>Magnoliopsida</taxon>
        <taxon>eudicotyledons</taxon>
        <taxon>Gunneridae</taxon>
        <taxon>Pentapetalae</taxon>
        <taxon>asterids</taxon>
        <taxon>campanulids</taxon>
        <taxon>Asterales</taxon>
        <taxon>Asteraceae</taxon>
        <taxon>Asteroideae</taxon>
        <taxon>Anthemideae</taxon>
        <taxon>Anthemidinae</taxon>
        <taxon>Tanacetum</taxon>
    </lineage>
</organism>